<organism evidence="1 2">
    <name type="scientific">Amycolatopsis ultiminotia</name>
    <dbReference type="NCBI Taxonomy" id="543629"/>
    <lineage>
        <taxon>Bacteria</taxon>
        <taxon>Bacillati</taxon>
        <taxon>Actinomycetota</taxon>
        <taxon>Actinomycetes</taxon>
        <taxon>Pseudonocardiales</taxon>
        <taxon>Pseudonocardiaceae</taxon>
        <taxon>Amycolatopsis</taxon>
    </lineage>
</organism>
<protein>
    <recommendedName>
        <fullName evidence="3">Amidohydrolase</fullName>
    </recommendedName>
</protein>
<accession>A0ABP6WIZ7</accession>
<reference evidence="2" key="1">
    <citation type="journal article" date="2019" name="Int. J. Syst. Evol. Microbiol.">
        <title>The Global Catalogue of Microorganisms (GCM) 10K type strain sequencing project: providing services to taxonomists for standard genome sequencing and annotation.</title>
        <authorList>
            <consortium name="The Broad Institute Genomics Platform"/>
            <consortium name="The Broad Institute Genome Sequencing Center for Infectious Disease"/>
            <person name="Wu L."/>
            <person name="Ma J."/>
        </authorList>
    </citation>
    <scope>NUCLEOTIDE SEQUENCE [LARGE SCALE GENOMIC DNA]</scope>
    <source>
        <strain evidence="2">JCM 16898</strain>
    </source>
</reference>
<dbReference type="InterPro" id="IPR032466">
    <property type="entry name" value="Metal_Hydrolase"/>
</dbReference>
<evidence type="ECO:0000313" key="2">
    <source>
        <dbReference type="Proteomes" id="UP001500689"/>
    </source>
</evidence>
<comment type="caution">
    <text evidence="1">The sequence shown here is derived from an EMBL/GenBank/DDBJ whole genome shotgun (WGS) entry which is preliminary data.</text>
</comment>
<gene>
    <name evidence="1" type="ORF">GCM10022222_39360</name>
</gene>
<evidence type="ECO:0008006" key="3">
    <source>
        <dbReference type="Google" id="ProtNLM"/>
    </source>
</evidence>
<evidence type="ECO:0000313" key="1">
    <source>
        <dbReference type="EMBL" id="GAA3551899.1"/>
    </source>
</evidence>
<sequence>MSAHRSRASILSYVLREHSPEELRETAARNAGLLLGFISAYSAGSILPEDTEVWLPDEVAAGCVAGPRLRAASVERDNHCEGHGSDKYDAEGSPDGLAAFVPKMATVGFGNVKLLLSNDDEFVEGGSHMAQYSDTEARAAHEAAVERVFFNCHAQSAESVKILVRNGFRAIYGSRPDPNPRTR</sequence>
<name>A0ABP6WIZ7_9PSEU</name>
<proteinExistence type="predicted"/>
<keyword evidence="2" id="KW-1185">Reference proteome</keyword>
<dbReference type="SUPFAM" id="SSF51556">
    <property type="entry name" value="Metallo-dependent hydrolases"/>
    <property type="match status" value="1"/>
</dbReference>
<dbReference type="Gene3D" id="3.20.20.140">
    <property type="entry name" value="Metal-dependent hydrolases"/>
    <property type="match status" value="1"/>
</dbReference>
<dbReference type="EMBL" id="BAAAZN010000008">
    <property type="protein sequence ID" value="GAA3551899.1"/>
    <property type="molecule type" value="Genomic_DNA"/>
</dbReference>
<dbReference type="Proteomes" id="UP001500689">
    <property type="component" value="Unassembled WGS sequence"/>
</dbReference>